<organism evidence="2 3">
    <name type="scientific">Arthrobacter ulcerisalmonis</name>
    <dbReference type="NCBI Taxonomy" id="2483813"/>
    <lineage>
        <taxon>Bacteria</taxon>
        <taxon>Bacillati</taxon>
        <taxon>Actinomycetota</taxon>
        <taxon>Actinomycetes</taxon>
        <taxon>Micrococcales</taxon>
        <taxon>Micrococcaceae</taxon>
        <taxon>Arthrobacter</taxon>
    </lineage>
</organism>
<evidence type="ECO:0000313" key="3">
    <source>
        <dbReference type="Proteomes" id="UP000280861"/>
    </source>
</evidence>
<feature type="compositionally biased region" description="Gly residues" evidence="1">
    <location>
        <begin position="96"/>
        <end position="110"/>
    </location>
</feature>
<feature type="compositionally biased region" description="Basic residues" evidence="1">
    <location>
        <begin position="55"/>
        <end position="65"/>
    </location>
</feature>
<dbReference type="EMBL" id="UXAU01000018">
    <property type="protein sequence ID" value="VDC22948.1"/>
    <property type="molecule type" value="Genomic_DNA"/>
</dbReference>
<feature type="region of interest" description="Disordered" evidence="1">
    <location>
        <begin position="172"/>
        <end position="213"/>
    </location>
</feature>
<dbReference type="AlphaFoldDB" id="A0A3P5WML7"/>
<proteinExistence type="predicted"/>
<reference evidence="2 3" key="1">
    <citation type="submission" date="2018-11" db="EMBL/GenBank/DDBJ databases">
        <authorList>
            <person name="Criscuolo A."/>
        </authorList>
    </citation>
    <scope>NUCLEOTIDE SEQUENCE [LARGE SCALE GENOMIC DNA]</scope>
    <source>
        <strain evidence="2">AT11b</strain>
    </source>
</reference>
<dbReference type="Proteomes" id="UP000280861">
    <property type="component" value="Unassembled WGS sequence"/>
</dbReference>
<accession>A0A3P5WML7</accession>
<evidence type="ECO:0000313" key="2">
    <source>
        <dbReference type="EMBL" id="VDC22948.1"/>
    </source>
</evidence>
<evidence type="ECO:0000256" key="1">
    <source>
        <dbReference type="SAM" id="MobiDB-lite"/>
    </source>
</evidence>
<gene>
    <name evidence="2" type="ORF">PSET11_01064</name>
</gene>
<sequence>MVSASGSPHGAREGAQPNTGLEGVGIHALALRRLGHVCSPVPGGSGTRRRDGHSPHRRAGPRRRSLVGGPGARPADRDGPRSEAAERSRVRAARGVGAGRAAGSTRGGVGPRRNAGSRSRLLAGAATNSAKHGTDDGSQCAAGGDGCGPRHCGSHDHRQPAACSRVVELVGSRSGSAGANGHDAASKPPRAGTERQLGWVDRPWRGDLRGVDR</sequence>
<protein>
    <submittedName>
        <fullName evidence="2">Uncharacterized protein</fullName>
    </submittedName>
</protein>
<keyword evidence="3" id="KW-1185">Reference proteome</keyword>
<feature type="region of interest" description="Disordered" evidence="1">
    <location>
        <begin position="1"/>
        <end position="20"/>
    </location>
</feature>
<feature type="region of interest" description="Disordered" evidence="1">
    <location>
        <begin position="36"/>
        <end position="157"/>
    </location>
</feature>
<feature type="compositionally biased region" description="Basic and acidic residues" evidence="1">
    <location>
        <begin position="74"/>
        <end position="89"/>
    </location>
</feature>
<feature type="compositionally biased region" description="Basic and acidic residues" evidence="1">
    <location>
        <begin position="202"/>
        <end position="213"/>
    </location>
</feature>
<name>A0A3P5WML7_9MICC</name>